<dbReference type="AlphaFoldDB" id="A0A327XZ32"/>
<feature type="signal peptide" evidence="2">
    <location>
        <begin position="1"/>
        <end position="19"/>
    </location>
</feature>
<evidence type="ECO:0000313" key="4">
    <source>
        <dbReference type="EMBL" id="RAK13367.1"/>
    </source>
</evidence>
<feature type="domain" description="Organic solvent tolerance-like N-terminal" evidence="3">
    <location>
        <begin position="38"/>
        <end position="143"/>
    </location>
</feature>
<dbReference type="Gene3D" id="2.60.450.10">
    <property type="entry name" value="Lipopolysaccharide (LPS) transport protein A like domain"/>
    <property type="match status" value="1"/>
</dbReference>
<keyword evidence="5" id="KW-1185">Reference proteome</keyword>
<dbReference type="RefSeq" id="WP_009505864.1">
    <property type="nucleotide sequence ID" value="NZ_LIGK01000035.1"/>
</dbReference>
<dbReference type="PANTHER" id="PTHR36504:SF1">
    <property type="entry name" value="LIPOPOLYSACCHARIDE EXPORT SYSTEM PROTEIN LPTA"/>
    <property type="match status" value="1"/>
</dbReference>
<dbReference type="PANTHER" id="PTHR36504">
    <property type="entry name" value="LIPOPOLYSACCHARIDE EXPORT SYSTEM PROTEIN LPTA"/>
    <property type="match status" value="1"/>
</dbReference>
<accession>A0A327XZ32</accession>
<dbReference type="GO" id="GO:0009279">
    <property type="term" value="C:cell outer membrane"/>
    <property type="evidence" value="ECO:0007669"/>
    <property type="project" value="TreeGrafter"/>
</dbReference>
<name>A0A327XZ32_9RHOB</name>
<gene>
    <name evidence="4" type="ORF">ATI53_103517</name>
</gene>
<organism evidence="4 5">
    <name type="scientific">Salipiger aestuarii</name>
    <dbReference type="NCBI Taxonomy" id="568098"/>
    <lineage>
        <taxon>Bacteria</taxon>
        <taxon>Pseudomonadati</taxon>
        <taxon>Pseudomonadota</taxon>
        <taxon>Alphaproteobacteria</taxon>
        <taxon>Rhodobacterales</taxon>
        <taxon>Roseobacteraceae</taxon>
        <taxon>Salipiger</taxon>
    </lineage>
</organism>
<dbReference type="EMBL" id="QLMG01000035">
    <property type="protein sequence ID" value="RAK13367.1"/>
    <property type="molecule type" value="Genomic_DNA"/>
</dbReference>
<dbReference type="Pfam" id="PF03968">
    <property type="entry name" value="LptD_N"/>
    <property type="match status" value="1"/>
</dbReference>
<proteinExistence type="predicted"/>
<dbReference type="GO" id="GO:0017089">
    <property type="term" value="F:glycolipid transfer activity"/>
    <property type="evidence" value="ECO:0007669"/>
    <property type="project" value="TreeGrafter"/>
</dbReference>
<keyword evidence="1 2" id="KW-0732">Signal</keyword>
<feature type="chain" id="PRO_5016238065" evidence="2">
    <location>
        <begin position="20"/>
        <end position="164"/>
    </location>
</feature>
<sequence length="164" mass="17041">MYRILTAAIFIALAAPASAQGTSVAFGGMSQDTDAPVEVSADQLAVNQSDGTALYTGNVVIGQGEMRLAAPRVLIFYTEDESRIDRMEASGGVTLVSGEEAAEAERAVYSIDAGTILMTGNVLLTQGSSALTSERMIVNLDDGTAQMTGRVRTVIGNSSDETGQ</sequence>
<dbReference type="OrthoDB" id="9811926at2"/>
<dbReference type="InterPro" id="IPR005653">
    <property type="entry name" value="OstA-like_N"/>
</dbReference>
<comment type="caution">
    <text evidence="4">The sequence shown here is derived from an EMBL/GenBank/DDBJ whole genome shotgun (WGS) entry which is preliminary data.</text>
</comment>
<dbReference type="InterPro" id="IPR052037">
    <property type="entry name" value="LPS_export_LptA"/>
</dbReference>
<evidence type="ECO:0000256" key="1">
    <source>
        <dbReference type="ARBA" id="ARBA00022729"/>
    </source>
</evidence>
<dbReference type="GO" id="GO:0030288">
    <property type="term" value="C:outer membrane-bounded periplasmic space"/>
    <property type="evidence" value="ECO:0007669"/>
    <property type="project" value="TreeGrafter"/>
</dbReference>
<reference evidence="4 5" key="1">
    <citation type="submission" date="2018-06" db="EMBL/GenBank/DDBJ databases">
        <title>Genomic Encyclopedia of Archaeal and Bacterial Type Strains, Phase II (KMG-II): from individual species to whole genera.</title>
        <authorList>
            <person name="Goeker M."/>
        </authorList>
    </citation>
    <scope>NUCLEOTIDE SEQUENCE [LARGE SCALE GENOMIC DNA]</scope>
    <source>
        <strain evidence="4 5">DSM 22011</strain>
    </source>
</reference>
<protein>
    <submittedName>
        <fullName evidence="4">Lipopolysaccharide export system protein LptA</fullName>
    </submittedName>
</protein>
<dbReference type="GO" id="GO:0015920">
    <property type="term" value="P:lipopolysaccharide transport"/>
    <property type="evidence" value="ECO:0007669"/>
    <property type="project" value="TreeGrafter"/>
</dbReference>
<evidence type="ECO:0000256" key="2">
    <source>
        <dbReference type="SAM" id="SignalP"/>
    </source>
</evidence>
<dbReference type="Proteomes" id="UP000249165">
    <property type="component" value="Unassembled WGS sequence"/>
</dbReference>
<evidence type="ECO:0000313" key="5">
    <source>
        <dbReference type="Proteomes" id="UP000249165"/>
    </source>
</evidence>
<evidence type="ECO:0000259" key="3">
    <source>
        <dbReference type="Pfam" id="PF03968"/>
    </source>
</evidence>